<keyword evidence="5 6" id="KW-0067">ATP-binding</keyword>
<dbReference type="Gene3D" id="3.30.200.20">
    <property type="entry name" value="Phosphorylase Kinase, domain 1"/>
    <property type="match status" value="2"/>
</dbReference>
<keyword evidence="2" id="KW-0808">Transferase</keyword>
<dbReference type="PROSITE" id="PS50011">
    <property type="entry name" value="PROTEIN_KINASE_DOM"/>
    <property type="match status" value="2"/>
</dbReference>
<dbReference type="GO" id="GO:0004674">
    <property type="term" value="F:protein serine/threonine kinase activity"/>
    <property type="evidence" value="ECO:0007669"/>
    <property type="project" value="UniProtKB-KW"/>
</dbReference>
<sequence>MSKVYDNWERLVASALRREQLWQLFHEQSRSPSLHSSDLDSSFNLSSALYDVAESPKSLTKLDSFPFDLEDVLKVSGELLGKGTYGSTYKAEMDNGITIVVKRLNSASISESEFKRHMEIVGRVRHENVVALLAYYSSKDEKLMLYDHYGCSVSALLHGGSGENRAYVNWETRLMIAIGAARGISQIHRQNGGTLVHGDIKSSNIFLNSYQYGCVSNLGLASMIERSIKASSYHAPEVKNTLNLSQASDVYSFGVLLLELLTCKSLTSFKSVKRPRLIAEVFDVSLLNNPTIKKQMIKMFEIGLSCLAKSPKKRPKMFKVEEVMEYIGGISLVQKLVLFNYGYRVFDLENLLDAFAERLGIGMTGISYKLRLQNGTRIVVKRVTGVDVYDKDIRQHIKTIGRTRHENVAELKACYCYSSDEILLVYNYYNQDNVSTMLHGERSYAQDRAPLNWEARVKIAMGAARGIAHIHSRDNFKLVHGNIKASNIFLNKRQFGLVADLGLAKFKNSMNLSEYCAPEVTDTREASQASDVFSFGVFLLELVSRKSPEWILKDSKIMSPRELVDTELLQYQNMDAMVRLLRIAKNCVAIVPAERPKMAEVVNVLEDISGIARKSD</sequence>
<gene>
    <name evidence="8" type="ORF">BUALT_Bualt02G0155300</name>
</gene>
<evidence type="ECO:0000256" key="2">
    <source>
        <dbReference type="ARBA" id="ARBA00022679"/>
    </source>
</evidence>
<dbReference type="InterPro" id="IPR050994">
    <property type="entry name" value="At_inactive_RLKs"/>
</dbReference>
<dbReference type="Pfam" id="PF07714">
    <property type="entry name" value="PK_Tyr_Ser-Thr"/>
    <property type="match status" value="2"/>
</dbReference>
<keyword evidence="4" id="KW-0418">Kinase</keyword>
<name>A0AAV6Y779_9LAMI</name>
<evidence type="ECO:0000313" key="8">
    <source>
        <dbReference type="EMBL" id="KAG8388726.1"/>
    </source>
</evidence>
<evidence type="ECO:0000256" key="4">
    <source>
        <dbReference type="ARBA" id="ARBA00022777"/>
    </source>
</evidence>
<dbReference type="Proteomes" id="UP000826271">
    <property type="component" value="Unassembled WGS sequence"/>
</dbReference>
<dbReference type="InterPro" id="IPR001245">
    <property type="entry name" value="Ser-Thr/Tyr_kinase_cat_dom"/>
</dbReference>
<dbReference type="InterPro" id="IPR017441">
    <property type="entry name" value="Protein_kinase_ATP_BS"/>
</dbReference>
<dbReference type="AlphaFoldDB" id="A0AAV6Y779"/>
<dbReference type="PROSITE" id="PS00108">
    <property type="entry name" value="PROTEIN_KINASE_ST"/>
    <property type="match status" value="1"/>
</dbReference>
<dbReference type="SUPFAM" id="SSF56112">
    <property type="entry name" value="Protein kinase-like (PK-like)"/>
    <property type="match status" value="2"/>
</dbReference>
<dbReference type="SMART" id="SM00220">
    <property type="entry name" value="S_TKc"/>
    <property type="match status" value="2"/>
</dbReference>
<feature type="domain" description="Protein kinase" evidence="7">
    <location>
        <begin position="74"/>
        <end position="327"/>
    </location>
</feature>
<organism evidence="8 9">
    <name type="scientific">Buddleja alternifolia</name>
    <dbReference type="NCBI Taxonomy" id="168488"/>
    <lineage>
        <taxon>Eukaryota</taxon>
        <taxon>Viridiplantae</taxon>
        <taxon>Streptophyta</taxon>
        <taxon>Embryophyta</taxon>
        <taxon>Tracheophyta</taxon>
        <taxon>Spermatophyta</taxon>
        <taxon>Magnoliopsida</taxon>
        <taxon>eudicotyledons</taxon>
        <taxon>Gunneridae</taxon>
        <taxon>Pentapetalae</taxon>
        <taxon>asterids</taxon>
        <taxon>lamiids</taxon>
        <taxon>Lamiales</taxon>
        <taxon>Scrophulariaceae</taxon>
        <taxon>Buddlejeae</taxon>
        <taxon>Buddleja</taxon>
    </lineage>
</organism>
<keyword evidence="1" id="KW-0723">Serine/threonine-protein kinase</keyword>
<comment type="caution">
    <text evidence="8">The sequence shown here is derived from an EMBL/GenBank/DDBJ whole genome shotgun (WGS) entry which is preliminary data.</text>
</comment>
<feature type="domain" description="Protein kinase" evidence="7">
    <location>
        <begin position="353"/>
        <end position="608"/>
    </location>
</feature>
<dbReference type="InterPro" id="IPR008271">
    <property type="entry name" value="Ser/Thr_kinase_AS"/>
</dbReference>
<keyword evidence="3 6" id="KW-0547">Nucleotide-binding</keyword>
<dbReference type="GO" id="GO:0005524">
    <property type="term" value="F:ATP binding"/>
    <property type="evidence" value="ECO:0007669"/>
    <property type="project" value="UniProtKB-UniRule"/>
</dbReference>
<accession>A0AAV6Y779</accession>
<dbReference type="PROSITE" id="PS00107">
    <property type="entry name" value="PROTEIN_KINASE_ATP"/>
    <property type="match status" value="1"/>
</dbReference>
<proteinExistence type="predicted"/>
<protein>
    <recommendedName>
        <fullName evidence="7">Protein kinase domain-containing protein</fullName>
    </recommendedName>
</protein>
<keyword evidence="9" id="KW-1185">Reference proteome</keyword>
<feature type="binding site" evidence="6">
    <location>
        <position position="102"/>
    </location>
    <ligand>
        <name>ATP</name>
        <dbReference type="ChEBI" id="CHEBI:30616"/>
    </ligand>
</feature>
<dbReference type="Gene3D" id="1.10.510.10">
    <property type="entry name" value="Transferase(Phosphotransferase) domain 1"/>
    <property type="match status" value="2"/>
</dbReference>
<dbReference type="InterPro" id="IPR011009">
    <property type="entry name" value="Kinase-like_dom_sf"/>
</dbReference>
<dbReference type="InterPro" id="IPR000719">
    <property type="entry name" value="Prot_kinase_dom"/>
</dbReference>
<evidence type="ECO:0000313" key="9">
    <source>
        <dbReference type="Proteomes" id="UP000826271"/>
    </source>
</evidence>
<evidence type="ECO:0000256" key="1">
    <source>
        <dbReference type="ARBA" id="ARBA00022527"/>
    </source>
</evidence>
<evidence type="ECO:0000256" key="6">
    <source>
        <dbReference type="PROSITE-ProRule" id="PRU10141"/>
    </source>
</evidence>
<dbReference type="EMBL" id="WHWC01000002">
    <property type="protein sequence ID" value="KAG8388726.1"/>
    <property type="molecule type" value="Genomic_DNA"/>
</dbReference>
<evidence type="ECO:0000256" key="5">
    <source>
        <dbReference type="ARBA" id="ARBA00022840"/>
    </source>
</evidence>
<evidence type="ECO:0000259" key="7">
    <source>
        <dbReference type="PROSITE" id="PS50011"/>
    </source>
</evidence>
<dbReference type="PANTHER" id="PTHR48010:SF1">
    <property type="entry name" value="PROTEIN KINASE DOMAIN-CONTAINING PROTEIN"/>
    <property type="match status" value="1"/>
</dbReference>
<evidence type="ECO:0000256" key="3">
    <source>
        <dbReference type="ARBA" id="ARBA00022741"/>
    </source>
</evidence>
<reference evidence="8" key="1">
    <citation type="submission" date="2019-10" db="EMBL/GenBank/DDBJ databases">
        <authorList>
            <person name="Zhang R."/>
            <person name="Pan Y."/>
            <person name="Wang J."/>
            <person name="Ma R."/>
            <person name="Yu S."/>
        </authorList>
    </citation>
    <scope>NUCLEOTIDE SEQUENCE</scope>
    <source>
        <strain evidence="8">LA-IB0</strain>
        <tissue evidence="8">Leaf</tissue>
    </source>
</reference>
<dbReference type="PANTHER" id="PTHR48010">
    <property type="entry name" value="OS05G0588300 PROTEIN"/>
    <property type="match status" value="1"/>
</dbReference>